<name>A0A4Z1SYJ8_GIAMU</name>
<feature type="compositionally biased region" description="Low complexity" evidence="1">
    <location>
        <begin position="99"/>
        <end position="110"/>
    </location>
</feature>
<evidence type="ECO:0008006" key="4">
    <source>
        <dbReference type="Google" id="ProtNLM"/>
    </source>
</evidence>
<comment type="caution">
    <text evidence="2">The sequence shown here is derived from an EMBL/GenBank/DDBJ whole genome shotgun (WGS) entry which is preliminary data.</text>
</comment>
<reference evidence="2 3" key="1">
    <citation type="submission" date="2019-05" db="EMBL/GenBank/DDBJ databases">
        <title>The compact genome of Giardia muris reveals important steps in the evolution of intestinal protozoan parasites.</title>
        <authorList>
            <person name="Xu F."/>
            <person name="Jimenez-Gonzalez A."/>
            <person name="Einarsson E."/>
            <person name="Astvaldsson A."/>
            <person name="Peirasmaki D."/>
            <person name="Eckmann L."/>
            <person name="Andersson J.O."/>
            <person name="Svard S.G."/>
            <person name="Jerlstrom-Hultqvist J."/>
        </authorList>
    </citation>
    <scope>NUCLEOTIDE SEQUENCE [LARGE SCALE GENOMIC DNA]</scope>
    <source>
        <strain evidence="2 3">Roberts-Thomson</strain>
    </source>
</reference>
<dbReference type="VEuPathDB" id="GiardiaDB:GMRT_10189"/>
<sequence>MLSVKEAYARLAPVFSALPPLEGIANQRLMLNKFIENREEDRRLIAEAKAKGTKPSVPSEKVEIGIKDDSSNFSKKLQETSKDEKKDLNRRQRNREALQHAQQAQAMKQAAINAALKGDSSGLDAIREKEFHSANLRARGYTVKDDVKRLKKTVQQDRRGRNRGAKKPTPPPQKQKAGFSRRRAPLN</sequence>
<protein>
    <recommendedName>
        <fullName evidence="4">Ribosomal RNA-processing protein 14/surfeit locus protein 6 C-terminal domain-containing protein</fullName>
    </recommendedName>
</protein>
<evidence type="ECO:0000313" key="2">
    <source>
        <dbReference type="EMBL" id="TNJ26743.1"/>
    </source>
</evidence>
<feature type="region of interest" description="Disordered" evidence="1">
    <location>
        <begin position="48"/>
        <end position="110"/>
    </location>
</feature>
<evidence type="ECO:0000313" key="3">
    <source>
        <dbReference type="Proteomes" id="UP000315496"/>
    </source>
</evidence>
<dbReference type="AlphaFoldDB" id="A0A4Z1SYJ8"/>
<dbReference type="Proteomes" id="UP000315496">
    <property type="component" value="Chromosome 4"/>
</dbReference>
<dbReference type="EMBL" id="VDLU01000004">
    <property type="protein sequence ID" value="TNJ26743.1"/>
    <property type="molecule type" value="Genomic_DNA"/>
</dbReference>
<feature type="compositionally biased region" description="Basic and acidic residues" evidence="1">
    <location>
        <begin position="60"/>
        <end position="98"/>
    </location>
</feature>
<evidence type="ECO:0000256" key="1">
    <source>
        <dbReference type="SAM" id="MobiDB-lite"/>
    </source>
</evidence>
<gene>
    <name evidence="2" type="ORF">GMRT_10189</name>
</gene>
<accession>A0A4Z1SYJ8</accession>
<proteinExistence type="predicted"/>
<keyword evidence="3" id="KW-1185">Reference proteome</keyword>
<organism evidence="2 3">
    <name type="scientific">Giardia muris</name>
    <dbReference type="NCBI Taxonomy" id="5742"/>
    <lineage>
        <taxon>Eukaryota</taxon>
        <taxon>Metamonada</taxon>
        <taxon>Diplomonadida</taxon>
        <taxon>Hexamitidae</taxon>
        <taxon>Giardiinae</taxon>
        <taxon>Giardia</taxon>
    </lineage>
</organism>
<feature type="compositionally biased region" description="Basic and acidic residues" evidence="1">
    <location>
        <begin position="142"/>
        <end position="159"/>
    </location>
</feature>
<feature type="region of interest" description="Disordered" evidence="1">
    <location>
        <begin position="130"/>
        <end position="187"/>
    </location>
</feature>